<feature type="non-terminal residue" evidence="2">
    <location>
        <position position="106"/>
    </location>
</feature>
<dbReference type="EMBL" id="CADCVX010000159">
    <property type="protein sequence ID" value="CAA9493526.1"/>
    <property type="molecule type" value="Genomic_DNA"/>
</dbReference>
<dbReference type="GO" id="GO:0005840">
    <property type="term" value="C:ribosome"/>
    <property type="evidence" value="ECO:0007669"/>
    <property type="project" value="UniProtKB-KW"/>
</dbReference>
<feature type="compositionally biased region" description="Basic and acidic residues" evidence="1">
    <location>
        <begin position="1"/>
        <end position="10"/>
    </location>
</feature>
<feature type="region of interest" description="Disordered" evidence="1">
    <location>
        <begin position="1"/>
        <end position="106"/>
    </location>
</feature>
<keyword evidence="2" id="KW-0689">Ribosomal protein</keyword>
<dbReference type="AlphaFoldDB" id="A0A6J4SE94"/>
<proteinExistence type="predicted"/>
<feature type="non-terminal residue" evidence="2">
    <location>
        <position position="1"/>
    </location>
</feature>
<protein>
    <submittedName>
        <fullName evidence="2">LSU ribosomal protein L24p (L26e)</fullName>
    </submittedName>
</protein>
<accession>A0A6J4SE94</accession>
<feature type="compositionally biased region" description="Basic and acidic residues" evidence="1">
    <location>
        <begin position="21"/>
        <end position="34"/>
    </location>
</feature>
<evidence type="ECO:0000313" key="2">
    <source>
        <dbReference type="EMBL" id="CAA9493526.1"/>
    </source>
</evidence>
<feature type="compositionally biased region" description="Basic and acidic residues" evidence="1">
    <location>
        <begin position="58"/>
        <end position="76"/>
    </location>
</feature>
<organism evidence="2">
    <name type="scientific">uncultured Sphingomonadaceae bacterium</name>
    <dbReference type="NCBI Taxonomy" id="169976"/>
    <lineage>
        <taxon>Bacteria</taxon>
        <taxon>Pseudomonadati</taxon>
        <taxon>Pseudomonadota</taxon>
        <taxon>Alphaproteobacteria</taxon>
        <taxon>Sphingomonadales</taxon>
        <taxon>Sphingomonadaceae</taxon>
        <taxon>environmental samples</taxon>
    </lineage>
</organism>
<gene>
    <name evidence="2" type="ORF">AVDCRST_MAG91-672</name>
</gene>
<evidence type="ECO:0000256" key="1">
    <source>
        <dbReference type="SAM" id="MobiDB-lite"/>
    </source>
</evidence>
<reference evidence="2" key="1">
    <citation type="submission" date="2020-02" db="EMBL/GenBank/DDBJ databases">
        <authorList>
            <person name="Meier V. D."/>
        </authorList>
    </citation>
    <scope>NUCLEOTIDE SEQUENCE</scope>
    <source>
        <strain evidence="2">AVDCRST_MAG91</strain>
    </source>
</reference>
<name>A0A6J4SE94_9SPHN</name>
<sequence length="106" mass="11566">GVCQDQEGRPGRHPVGPRQGQDGHGDAGHAEGRQGHRRRNQRDHASCQAFAVRPAGRAAEERSAAARVQGRDRRSQDGQGDARTFRNQGREEGPGGRRVRGVGQWL</sequence>
<keyword evidence="2" id="KW-0687">Ribonucleoprotein</keyword>